<protein>
    <submittedName>
        <fullName evidence="1">Uncharacterized protein</fullName>
    </submittedName>
</protein>
<sequence>ELLESLYKAEVIPPQVRDEIEKLRYARPTEPGPITEEEQKKMMEHLDELFKEGGWKDEKHP</sequence>
<reference evidence="1" key="1">
    <citation type="journal article" date="2014" name="Front. Microbiol.">
        <title>High frequency of phylogenetically diverse reductive dehalogenase-homologous genes in deep subseafloor sedimentary metagenomes.</title>
        <authorList>
            <person name="Kawai M."/>
            <person name="Futagami T."/>
            <person name="Toyoda A."/>
            <person name="Takaki Y."/>
            <person name="Nishi S."/>
            <person name="Hori S."/>
            <person name="Arai W."/>
            <person name="Tsubouchi T."/>
            <person name="Morono Y."/>
            <person name="Uchiyama I."/>
            <person name="Ito T."/>
            <person name="Fujiyama A."/>
            <person name="Inagaki F."/>
            <person name="Takami H."/>
        </authorList>
    </citation>
    <scope>NUCLEOTIDE SEQUENCE</scope>
    <source>
        <strain evidence="1">Expedition CK06-06</strain>
    </source>
</reference>
<name>X0SS96_9ZZZZ</name>
<dbReference type="AlphaFoldDB" id="X0SS96"/>
<feature type="non-terminal residue" evidence="1">
    <location>
        <position position="1"/>
    </location>
</feature>
<dbReference type="EMBL" id="BARS01008438">
    <property type="protein sequence ID" value="GAF78792.1"/>
    <property type="molecule type" value="Genomic_DNA"/>
</dbReference>
<accession>X0SS96</accession>
<proteinExistence type="predicted"/>
<organism evidence="1">
    <name type="scientific">marine sediment metagenome</name>
    <dbReference type="NCBI Taxonomy" id="412755"/>
    <lineage>
        <taxon>unclassified sequences</taxon>
        <taxon>metagenomes</taxon>
        <taxon>ecological metagenomes</taxon>
    </lineage>
</organism>
<evidence type="ECO:0000313" key="1">
    <source>
        <dbReference type="EMBL" id="GAF78792.1"/>
    </source>
</evidence>
<gene>
    <name evidence="1" type="ORF">S01H1_16086</name>
</gene>
<comment type="caution">
    <text evidence="1">The sequence shown here is derived from an EMBL/GenBank/DDBJ whole genome shotgun (WGS) entry which is preliminary data.</text>
</comment>